<dbReference type="SFLD" id="SFLDG01129">
    <property type="entry name" value="C1.5:_HAD__Beta-PGM__Phosphata"/>
    <property type="match status" value="1"/>
</dbReference>
<dbReference type="InterPro" id="IPR023198">
    <property type="entry name" value="PGP-like_dom2"/>
</dbReference>
<comment type="caution">
    <text evidence="1">The sequence shown here is derived from an EMBL/GenBank/DDBJ whole genome shotgun (WGS) entry which is preliminary data.</text>
</comment>
<dbReference type="InterPro" id="IPR041492">
    <property type="entry name" value="HAD_2"/>
</dbReference>
<reference evidence="1 2" key="1">
    <citation type="journal article" date="2015" name="Nature">
        <title>rRNA introns, odd ribosomes, and small enigmatic genomes across a large radiation of phyla.</title>
        <authorList>
            <person name="Brown C.T."/>
            <person name="Hug L.A."/>
            <person name="Thomas B.C."/>
            <person name="Sharon I."/>
            <person name="Castelle C.J."/>
            <person name="Singh A."/>
            <person name="Wilkins M.J."/>
            <person name="Williams K.H."/>
            <person name="Banfield J.F."/>
        </authorList>
    </citation>
    <scope>NUCLEOTIDE SEQUENCE [LARGE SCALE GENOMIC DNA]</scope>
</reference>
<dbReference type="AlphaFoldDB" id="A0A0G0LBE9"/>
<dbReference type="EMBL" id="LBVO01000034">
    <property type="protein sequence ID" value="KKQ88327.1"/>
    <property type="molecule type" value="Genomic_DNA"/>
</dbReference>
<proteinExistence type="predicted"/>
<name>A0A0G0LBE9_9BACT</name>
<dbReference type="Gene3D" id="3.40.50.1000">
    <property type="entry name" value="HAD superfamily/HAD-like"/>
    <property type="match status" value="1"/>
</dbReference>
<dbReference type="InterPro" id="IPR023214">
    <property type="entry name" value="HAD_sf"/>
</dbReference>
<dbReference type="InterPro" id="IPR050155">
    <property type="entry name" value="HAD-like_hydrolase_sf"/>
</dbReference>
<dbReference type="GO" id="GO:0005829">
    <property type="term" value="C:cytosol"/>
    <property type="evidence" value="ECO:0007669"/>
    <property type="project" value="TreeGrafter"/>
</dbReference>
<dbReference type="PANTHER" id="PTHR43434:SF1">
    <property type="entry name" value="PHOSPHOGLYCOLATE PHOSPHATASE"/>
    <property type="match status" value="1"/>
</dbReference>
<dbReference type="PANTHER" id="PTHR43434">
    <property type="entry name" value="PHOSPHOGLYCOLATE PHOSPHATASE"/>
    <property type="match status" value="1"/>
</dbReference>
<dbReference type="GO" id="GO:0008967">
    <property type="term" value="F:phosphoglycolate phosphatase activity"/>
    <property type="evidence" value="ECO:0007669"/>
    <property type="project" value="TreeGrafter"/>
</dbReference>
<dbReference type="SUPFAM" id="SSF56784">
    <property type="entry name" value="HAD-like"/>
    <property type="match status" value="1"/>
</dbReference>
<dbReference type="Pfam" id="PF13419">
    <property type="entry name" value="HAD_2"/>
    <property type="match status" value="1"/>
</dbReference>
<dbReference type="InterPro" id="IPR036412">
    <property type="entry name" value="HAD-like_sf"/>
</dbReference>
<protein>
    <submittedName>
        <fullName evidence="1">Phosphoglycolate phosphatase</fullName>
    </submittedName>
</protein>
<dbReference type="NCBIfam" id="TIGR01509">
    <property type="entry name" value="HAD-SF-IA-v3"/>
    <property type="match status" value="1"/>
</dbReference>
<dbReference type="Gene3D" id="1.10.150.240">
    <property type="entry name" value="Putative phosphatase, domain 2"/>
    <property type="match status" value="1"/>
</dbReference>
<evidence type="ECO:0000313" key="1">
    <source>
        <dbReference type="EMBL" id="KKQ88327.1"/>
    </source>
</evidence>
<dbReference type="GO" id="GO:0006281">
    <property type="term" value="P:DNA repair"/>
    <property type="evidence" value="ECO:0007669"/>
    <property type="project" value="TreeGrafter"/>
</dbReference>
<sequence length="205" mass="23626">MLKNFIFDWSGTLIDNFHCFSQIYNYIQKELNGPKISDEEIRENFTIPYMKFWNIYYPDMTLEEQNQLFTKYTHQVDEAQIYPGVLETMQNLKKQGHQLFVLSGDPTSKITLQIKNAGLTDYFKKVITDIHDKDLALKQVVNEFNLDPQNTFYIGDTAGDIESGKSAGIKTIGITWGFNSKSTIQKANPDYIINDIIELDLISNS</sequence>
<dbReference type="InterPro" id="IPR006439">
    <property type="entry name" value="HAD-SF_hydro_IA"/>
</dbReference>
<accession>A0A0G0LBE9</accession>
<dbReference type="Proteomes" id="UP000033934">
    <property type="component" value="Unassembled WGS sequence"/>
</dbReference>
<dbReference type="SFLD" id="SFLDS00003">
    <property type="entry name" value="Haloacid_Dehalogenase"/>
    <property type="match status" value="1"/>
</dbReference>
<evidence type="ECO:0000313" key="2">
    <source>
        <dbReference type="Proteomes" id="UP000033934"/>
    </source>
</evidence>
<organism evidence="1 2">
    <name type="scientific">Berkelbacteria bacterium GW2011_GWA2_38_9</name>
    <dbReference type="NCBI Taxonomy" id="1618334"/>
    <lineage>
        <taxon>Bacteria</taxon>
        <taxon>Candidatus Berkelbacteria</taxon>
    </lineage>
</organism>
<gene>
    <name evidence="1" type="ORF">UT11_C0034G0003</name>
</gene>